<reference evidence="2 3" key="1">
    <citation type="submission" date="2021-03" db="EMBL/GenBank/DDBJ databases">
        <title>Sequencing the genomes of 1000 actinobacteria strains.</title>
        <authorList>
            <person name="Klenk H.-P."/>
        </authorList>
    </citation>
    <scope>NUCLEOTIDE SEQUENCE [LARGE SCALE GENOMIC DNA]</scope>
    <source>
        <strain evidence="2 3">DSM 44506</strain>
    </source>
</reference>
<sequence>MNPFDDPEGRFIVVVNDRGEYSLWPTFAEVPDGWRARSGELSRAEALTFVERAWTDPPGSGRRPEGGDDD</sequence>
<accession>A0ABS4UAH1</accession>
<dbReference type="EMBL" id="JAGINY010000001">
    <property type="protein sequence ID" value="MBP2333552.1"/>
    <property type="molecule type" value="Genomic_DNA"/>
</dbReference>
<dbReference type="SMART" id="SM00923">
    <property type="entry name" value="MbtH"/>
    <property type="match status" value="1"/>
</dbReference>
<dbReference type="InterPro" id="IPR038020">
    <property type="entry name" value="MbtH-like_sf"/>
</dbReference>
<feature type="domain" description="MbtH-like" evidence="1">
    <location>
        <begin position="2"/>
        <end position="52"/>
    </location>
</feature>
<dbReference type="SUPFAM" id="SSF160582">
    <property type="entry name" value="MbtH-like"/>
    <property type="match status" value="1"/>
</dbReference>
<dbReference type="InterPro" id="IPR005153">
    <property type="entry name" value="MbtH-like_dom"/>
</dbReference>
<dbReference type="Proteomes" id="UP001519305">
    <property type="component" value="Unassembled WGS sequence"/>
</dbReference>
<evidence type="ECO:0000313" key="2">
    <source>
        <dbReference type="EMBL" id="MBP2333552.1"/>
    </source>
</evidence>
<dbReference type="PANTHER" id="PTHR38444:SF1">
    <property type="entry name" value="ENTEROBACTIN BIOSYNTHESIS PROTEIN YBDZ"/>
    <property type="match status" value="1"/>
</dbReference>
<gene>
    <name evidence="2" type="ORF">JOF33_002251</name>
</gene>
<proteinExistence type="predicted"/>
<keyword evidence="3" id="KW-1185">Reference proteome</keyword>
<dbReference type="Gene3D" id="3.90.820.10">
    <property type="entry name" value="Structural Genomics, Unknown Function 30-nov-00 1gh9 Mol_id"/>
    <property type="match status" value="1"/>
</dbReference>
<dbReference type="PANTHER" id="PTHR38444">
    <property type="entry name" value="ENTEROBACTIN BIOSYNTHESIS PROTEIN YBDZ"/>
    <property type="match status" value="1"/>
</dbReference>
<evidence type="ECO:0000313" key="3">
    <source>
        <dbReference type="Proteomes" id="UP001519305"/>
    </source>
</evidence>
<dbReference type="Pfam" id="PF03621">
    <property type="entry name" value="MbtH"/>
    <property type="match status" value="1"/>
</dbReference>
<dbReference type="InterPro" id="IPR037407">
    <property type="entry name" value="MLP_fam"/>
</dbReference>
<comment type="caution">
    <text evidence="2">The sequence shown here is derived from an EMBL/GenBank/DDBJ whole genome shotgun (WGS) entry which is preliminary data.</text>
</comment>
<dbReference type="RefSeq" id="WP_070519151.1">
    <property type="nucleotide sequence ID" value="NZ_CP047357.1"/>
</dbReference>
<evidence type="ECO:0000259" key="1">
    <source>
        <dbReference type="SMART" id="SM00923"/>
    </source>
</evidence>
<protein>
    <submittedName>
        <fullName evidence="2">Uncharacterized protein YbdZ (MbtH family)</fullName>
    </submittedName>
</protein>
<organism evidence="2 3">
    <name type="scientific">Corynebacterium freneyi</name>
    <dbReference type="NCBI Taxonomy" id="134034"/>
    <lineage>
        <taxon>Bacteria</taxon>
        <taxon>Bacillati</taxon>
        <taxon>Actinomycetota</taxon>
        <taxon>Actinomycetes</taxon>
        <taxon>Mycobacteriales</taxon>
        <taxon>Corynebacteriaceae</taxon>
        <taxon>Corynebacterium</taxon>
    </lineage>
</organism>
<name>A0ABS4UAH1_9CORY</name>